<proteinExistence type="predicted"/>
<protein>
    <submittedName>
        <fullName evidence="1">Uncharacterized protein</fullName>
    </submittedName>
</protein>
<sequence length="100" mass="11427">MKMTLTTTAHNKTKNFFKNLVKEGQYVIGNVTYKIPLFKIDQDGDQITFYLYLDDSIAGAITKWQLVDVDGEVFDDQPDSVDKKSINGVLVAFRYTLKKL</sequence>
<evidence type="ECO:0000313" key="1">
    <source>
        <dbReference type="EMBL" id="TRZ38522.1"/>
    </source>
</evidence>
<organism evidence="1 2">
    <name type="scientific">Niallia circulans</name>
    <name type="common">Bacillus circulans</name>
    <dbReference type="NCBI Taxonomy" id="1397"/>
    <lineage>
        <taxon>Bacteria</taxon>
        <taxon>Bacillati</taxon>
        <taxon>Bacillota</taxon>
        <taxon>Bacilli</taxon>
        <taxon>Bacillales</taxon>
        <taxon>Bacillaceae</taxon>
        <taxon>Niallia</taxon>
    </lineage>
</organism>
<dbReference type="EMBL" id="RIBP01000004">
    <property type="protein sequence ID" value="TRZ38522.1"/>
    <property type="molecule type" value="Genomic_DNA"/>
</dbReference>
<dbReference type="Proteomes" id="UP000319837">
    <property type="component" value="Unassembled WGS sequence"/>
</dbReference>
<name>A0A553SNG8_NIACI</name>
<comment type="caution">
    <text evidence="1">The sequence shown here is derived from an EMBL/GenBank/DDBJ whole genome shotgun (WGS) entry which is preliminary data.</text>
</comment>
<dbReference type="AlphaFoldDB" id="A0A553SNG8"/>
<reference evidence="2" key="1">
    <citation type="submission" date="2018-10" db="EMBL/GenBank/DDBJ databases">
        <title>FDA dAtabase for Regulatory Grade micrObial Sequences (FDA-ARGOS): Supporting development and validation of Infectious Disease Dx tests.</title>
        <authorList>
            <person name="Minogue T."/>
            <person name="Wolcott M."/>
            <person name="Wasieloski L."/>
            <person name="Aguilar W."/>
            <person name="Moore D."/>
            <person name="Tallon L."/>
            <person name="Sadzewicz L."/>
            <person name="Sengamalay N."/>
            <person name="Ott S."/>
            <person name="Godinez A."/>
            <person name="Nagaraj S."/>
            <person name="Vavikolanu K."/>
            <person name="Vyas G."/>
            <person name="Nadendla S."/>
            <person name="George J."/>
            <person name="Sichtig H."/>
        </authorList>
    </citation>
    <scope>NUCLEOTIDE SEQUENCE [LARGE SCALE GENOMIC DNA]</scope>
    <source>
        <strain evidence="2">FDAARGOS_343</strain>
    </source>
</reference>
<evidence type="ECO:0000313" key="2">
    <source>
        <dbReference type="Proteomes" id="UP000319837"/>
    </source>
</evidence>
<dbReference type="RefSeq" id="WP_185766774.1">
    <property type="nucleotide sequence ID" value="NZ_RIBP01000004.1"/>
</dbReference>
<accession>A0A553SNG8</accession>
<gene>
    <name evidence="1" type="ORF">CEQ21_24360</name>
</gene>